<keyword evidence="6 8" id="KW-0472">Membrane</keyword>
<evidence type="ECO:0000256" key="2">
    <source>
        <dbReference type="ARBA" id="ARBA00006618"/>
    </source>
</evidence>
<dbReference type="Proteomes" id="UP001249851">
    <property type="component" value="Unassembled WGS sequence"/>
</dbReference>
<proteinExistence type="inferred from homology"/>
<dbReference type="GO" id="GO:0005764">
    <property type="term" value="C:lysosome"/>
    <property type="evidence" value="ECO:0007669"/>
    <property type="project" value="TreeGrafter"/>
</dbReference>
<evidence type="ECO:0000256" key="6">
    <source>
        <dbReference type="ARBA" id="ARBA00023136"/>
    </source>
</evidence>
<name>A0AAD9R5S1_ACRCE</name>
<dbReference type="GO" id="GO:0005886">
    <property type="term" value="C:plasma membrane"/>
    <property type="evidence" value="ECO:0007669"/>
    <property type="project" value="TreeGrafter"/>
</dbReference>
<evidence type="ECO:0000256" key="1">
    <source>
        <dbReference type="ARBA" id="ARBA00004141"/>
    </source>
</evidence>
<keyword evidence="7" id="KW-0325">Glycoprotein</keyword>
<keyword evidence="10" id="KW-1185">Reference proteome</keyword>
<evidence type="ECO:0000256" key="4">
    <source>
        <dbReference type="ARBA" id="ARBA00022729"/>
    </source>
</evidence>
<protein>
    <submittedName>
        <fullName evidence="9">SID1 transmembrane family member 1</fullName>
    </submittedName>
</protein>
<gene>
    <name evidence="9" type="ORF">P5673_001321</name>
</gene>
<evidence type="ECO:0000313" key="10">
    <source>
        <dbReference type="Proteomes" id="UP001249851"/>
    </source>
</evidence>
<dbReference type="PANTHER" id="PTHR12185">
    <property type="entry name" value="SID1 TRANSMEMBRANE FAMILY MEMEBER"/>
    <property type="match status" value="1"/>
</dbReference>
<dbReference type="PANTHER" id="PTHR12185:SF14">
    <property type="entry name" value="CHOLESTEROL UPTAKE PROTEIN 1"/>
    <property type="match status" value="1"/>
</dbReference>
<comment type="subcellular location">
    <subcellularLocation>
        <location evidence="1">Membrane</location>
        <topology evidence="1">Multi-pass membrane protein</topology>
    </subcellularLocation>
</comment>
<comment type="caution">
    <text evidence="9">The sequence shown here is derived from an EMBL/GenBank/DDBJ whole genome shotgun (WGS) entry which is preliminary data.</text>
</comment>
<dbReference type="GO" id="GO:0051033">
    <property type="term" value="F:RNA transmembrane transporter activity"/>
    <property type="evidence" value="ECO:0007669"/>
    <property type="project" value="TreeGrafter"/>
</dbReference>
<reference evidence="9" key="2">
    <citation type="journal article" date="2023" name="Science">
        <title>Genomic signatures of disease resistance in endangered staghorn corals.</title>
        <authorList>
            <person name="Vollmer S.V."/>
            <person name="Selwyn J.D."/>
            <person name="Despard B.A."/>
            <person name="Roesel C.L."/>
        </authorList>
    </citation>
    <scope>NUCLEOTIDE SEQUENCE</scope>
    <source>
        <strain evidence="9">K2</strain>
    </source>
</reference>
<keyword evidence="3 8" id="KW-0812">Transmembrane</keyword>
<accession>A0AAD9R5S1</accession>
<sequence>MLLSAISAIGFKEVVSSLLLTISVHNTNMMLTVVFYTISISSSIFSASGTLLVVNTRSTNVLEYKNGSIGTQVEGNVSKSREEVWLYEYNWKDKPDSYAVRVRVQSETASQEYPLLFVTRLQRGVMSWSIPQFTYTFASRTLCSFLHNLVPINGSGSESFSVDISTSSPNPVNYILKAEFVNNFEISLREHLTVTVDPAQPVYYLWRFPADEDTVLIKASSSDTELCAILSIQGTQV</sequence>
<dbReference type="AlphaFoldDB" id="A0AAD9R5S1"/>
<keyword evidence="4" id="KW-0732">Signal</keyword>
<evidence type="ECO:0000256" key="3">
    <source>
        <dbReference type="ARBA" id="ARBA00022692"/>
    </source>
</evidence>
<feature type="transmembrane region" description="Helical" evidence="8">
    <location>
        <begin position="33"/>
        <end position="54"/>
    </location>
</feature>
<dbReference type="GO" id="GO:0003725">
    <property type="term" value="F:double-stranded RNA binding"/>
    <property type="evidence" value="ECO:0007669"/>
    <property type="project" value="TreeGrafter"/>
</dbReference>
<dbReference type="EMBL" id="JARQWQ010000002">
    <property type="protein sequence ID" value="KAK2573643.1"/>
    <property type="molecule type" value="Genomic_DNA"/>
</dbReference>
<reference evidence="9" key="1">
    <citation type="journal article" date="2023" name="G3 (Bethesda)">
        <title>Whole genome assembly and annotation of the endangered Caribbean coral Acropora cervicornis.</title>
        <authorList>
            <person name="Selwyn J.D."/>
            <person name="Vollmer S.V."/>
        </authorList>
    </citation>
    <scope>NUCLEOTIDE SEQUENCE</scope>
    <source>
        <strain evidence="9">K2</strain>
    </source>
</reference>
<evidence type="ECO:0000256" key="7">
    <source>
        <dbReference type="ARBA" id="ARBA00023180"/>
    </source>
</evidence>
<comment type="similarity">
    <text evidence="2">Belongs to the SID1 family.</text>
</comment>
<evidence type="ECO:0000256" key="5">
    <source>
        <dbReference type="ARBA" id="ARBA00022989"/>
    </source>
</evidence>
<organism evidence="9 10">
    <name type="scientific">Acropora cervicornis</name>
    <name type="common">Staghorn coral</name>
    <dbReference type="NCBI Taxonomy" id="6130"/>
    <lineage>
        <taxon>Eukaryota</taxon>
        <taxon>Metazoa</taxon>
        <taxon>Cnidaria</taxon>
        <taxon>Anthozoa</taxon>
        <taxon>Hexacorallia</taxon>
        <taxon>Scleractinia</taxon>
        <taxon>Astrocoeniina</taxon>
        <taxon>Acroporidae</taxon>
        <taxon>Acropora</taxon>
    </lineage>
</organism>
<evidence type="ECO:0000313" key="9">
    <source>
        <dbReference type="EMBL" id="KAK2573643.1"/>
    </source>
</evidence>
<keyword evidence="5 8" id="KW-1133">Transmembrane helix</keyword>
<dbReference type="InterPro" id="IPR025958">
    <property type="entry name" value="SID1_TM_fam"/>
</dbReference>
<evidence type="ECO:0000256" key="8">
    <source>
        <dbReference type="SAM" id="Phobius"/>
    </source>
</evidence>